<dbReference type="Pfam" id="PF00134">
    <property type="entry name" value="Cyclin_N"/>
    <property type="match status" value="1"/>
</dbReference>
<gene>
    <name evidence="2" type="ORF">CASFOL_007051</name>
</gene>
<sequence>MMKKGGVCPCLRSRVIQFLIQSARLLKVSQMVKYSALSLFANRFYPALSRLEDSNGTKNWLLHPIEESNMQLFALVSLWVASKLHDTPPLSVNNLKLLGDEFIKEQHYTKGDLLEAELVLKFGVGTSNIAFVLVEELLVQFKAIARVGEHVKYEACMDVIDLLYEHEETTSLLHSSPQALAASILVVAYVITVPLQKWDFPVLPWVMFVSSCKEEVILDSVRLILKHIFGEHQRSEADR</sequence>
<organism evidence="2 3">
    <name type="scientific">Castilleja foliolosa</name>
    <dbReference type="NCBI Taxonomy" id="1961234"/>
    <lineage>
        <taxon>Eukaryota</taxon>
        <taxon>Viridiplantae</taxon>
        <taxon>Streptophyta</taxon>
        <taxon>Embryophyta</taxon>
        <taxon>Tracheophyta</taxon>
        <taxon>Spermatophyta</taxon>
        <taxon>Magnoliopsida</taxon>
        <taxon>eudicotyledons</taxon>
        <taxon>Gunneridae</taxon>
        <taxon>Pentapetalae</taxon>
        <taxon>asterids</taxon>
        <taxon>lamiids</taxon>
        <taxon>Lamiales</taxon>
        <taxon>Orobanchaceae</taxon>
        <taxon>Pedicularideae</taxon>
        <taxon>Castillejinae</taxon>
        <taxon>Castilleja</taxon>
    </lineage>
</organism>
<dbReference type="Gene3D" id="1.10.472.10">
    <property type="entry name" value="Cyclin-like"/>
    <property type="match status" value="1"/>
</dbReference>
<accession>A0ABD3E869</accession>
<evidence type="ECO:0000313" key="2">
    <source>
        <dbReference type="EMBL" id="KAL3650648.1"/>
    </source>
</evidence>
<evidence type="ECO:0000313" key="3">
    <source>
        <dbReference type="Proteomes" id="UP001632038"/>
    </source>
</evidence>
<comment type="caution">
    <text evidence="2">The sequence shown here is derived from an EMBL/GenBank/DDBJ whole genome shotgun (WGS) entry which is preliminary data.</text>
</comment>
<dbReference type="EMBL" id="JAVIJP010000007">
    <property type="protein sequence ID" value="KAL3650648.1"/>
    <property type="molecule type" value="Genomic_DNA"/>
</dbReference>
<dbReference type="InterPro" id="IPR006671">
    <property type="entry name" value="Cyclin_N"/>
</dbReference>
<protein>
    <recommendedName>
        <fullName evidence="1">Cyclin N-terminal domain-containing protein</fullName>
    </recommendedName>
</protein>
<name>A0ABD3E869_9LAMI</name>
<proteinExistence type="predicted"/>
<keyword evidence="3" id="KW-1185">Reference proteome</keyword>
<evidence type="ECO:0000259" key="1">
    <source>
        <dbReference type="Pfam" id="PF00134"/>
    </source>
</evidence>
<dbReference type="AlphaFoldDB" id="A0ABD3E869"/>
<dbReference type="SUPFAM" id="SSF47954">
    <property type="entry name" value="Cyclin-like"/>
    <property type="match status" value="1"/>
</dbReference>
<feature type="domain" description="Cyclin N-terminal" evidence="1">
    <location>
        <begin position="10"/>
        <end position="118"/>
    </location>
</feature>
<reference evidence="3" key="1">
    <citation type="journal article" date="2024" name="IScience">
        <title>Strigolactones Initiate the Formation of Haustorium-like Structures in Castilleja.</title>
        <authorList>
            <person name="Buerger M."/>
            <person name="Peterson D."/>
            <person name="Chory J."/>
        </authorList>
    </citation>
    <scope>NUCLEOTIDE SEQUENCE [LARGE SCALE GENOMIC DNA]</scope>
</reference>
<dbReference type="InterPro" id="IPR036915">
    <property type="entry name" value="Cyclin-like_sf"/>
</dbReference>
<dbReference type="Proteomes" id="UP001632038">
    <property type="component" value="Unassembled WGS sequence"/>
</dbReference>